<dbReference type="GO" id="GO:0046872">
    <property type="term" value="F:metal ion binding"/>
    <property type="evidence" value="ECO:0007669"/>
    <property type="project" value="UniProtKB-KW"/>
</dbReference>
<dbReference type="InterPro" id="IPR001041">
    <property type="entry name" value="2Fe-2S_ferredoxin-type"/>
</dbReference>
<dbReference type="AlphaFoldDB" id="A0AAV8SR83"/>
<comment type="cofactor">
    <cofactor evidence="10">
        <name>[2Fe-2S] cluster</name>
        <dbReference type="ChEBI" id="CHEBI:190135"/>
    </cofactor>
    <text evidence="10">Binds 1 [2Fe-2S] cluster.</text>
</comment>
<reference evidence="12 13" key="1">
    <citation type="submission" date="2021-09" db="EMBL/GenBank/DDBJ databases">
        <title>Genomic insights and catalytic innovation underlie evolution of tropane alkaloids biosynthesis.</title>
        <authorList>
            <person name="Wang Y.-J."/>
            <person name="Tian T."/>
            <person name="Huang J.-P."/>
            <person name="Huang S.-X."/>
        </authorList>
    </citation>
    <scope>NUCLEOTIDE SEQUENCE [LARGE SCALE GENOMIC DNA]</scope>
    <source>
        <strain evidence="12">KIB-2018</strain>
        <tissue evidence="12">Leaf</tissue>
    </source>
</reference>
<evidence type="ECO:0000256" key="1">
    <source>
        <dbReference type="ARBA" id="ARBA00003532"/>
    </source>
</evidence>
<evidence type="ECO:0000256" key="4">
    <source>
        <dbReference type="ARBA" id="ARBA00022448"/>
    </source>
</evidence>
<dbReference type="CDD" id="cd00207">
    <property type="entry name" value="fer2"/>
    <property type="match status" value="1"/>
</dbReference>
<comment type="subcellular location">
    <subcellularLocation>
        <location evidence="2 10">Plastid</location>
        <location evidence="2 10">Chloroplast</location>
    </subcellularLocation>
</comment>
<keyword evidence="7 10" id="KW-0249">Electron transport</keyword>
<dbReference type="InterPro" id="IPR010241">
    <property type="entry name" value="Fd_pln"/>
</dbReference>
<organism evidence="12 13">
    <name type="scientific">Erythroxylum novogranatense</name>
    <dbReference type="NCBI Taxonomy" id="1862640"/>
    <lineage>
        <taxon>Eukaryota</taxon>
        <taxon>Viridiplantae</taxon>
        <taxon>Streptophyta</taxon>
        <taxon>Embryophyta</taxon>
        <taxon>Tracheophyta</taxon>
        <taxon>Spermatophyta</taxon>
        <taxon>Magnoliopsida</taxon>
        <taxon>eudicotyledons</taxon>
        <taxon>Gunneridae</taxon>
        <taxon>Pentapetalae</taxon>
        <taxon>rosids</taxon>
        <taxon>fabids</taxon>
        <taxon>Malpighiales</taxon>
        <taxon>Erythroxylaceae</taxon>
        <taxon>Erythroxylum</taxon>
    </lineage>
</organism>
<keyword evidence="4 10" id="KW-0813">Transport</keyword>
<protein>
    <recommendedName>
        <fullName evidence="10">Ferredoxin</fullName>
    </recommendedName>
</protein>
<dbReference type="Proteomes" id="UP001159364">
    <property type="component" value="Linkage Group LG09"/>
</dbReference>
<feature type="domain" description="2Fe-2S ferredoxin-type" evidence="11">
    <location>
        <begin position="51"/>
        <end position="134"/>
    </location>
</feature>
<dbReference type="Gene3D" id="3.10.20.30">
    <property type="match status" value="1"/>
</dbReference>
<keyword evidence="10" id="KW-0150">Chloroplast</keyword>
<evidence type="ECO:0000256" key="8">
    <source>
        <dbReference type="ARBA" id="ARBA00023004"/>
    </source>
</evidence>
<evidence type="ECO:0000256" key="5">
    <source>
        <dbReference type="ARBA" id="ARBA00022714"/>
    </source>
</evidence>
<keyword evidence="9 10" id="KW-0411">Iron-sulfur</keyword>
<comment type="caution">
    <text evidence="12">The sequence shown here is derived from an EMBL/GenBank/DDBJ whole genome shotgun (WGS) entry which is preliminary data.</text>
</comment>
<keyword evidence="8 10" id="KW-0408">Iron</keyword>
<dbReference type="GO" id="GO:0051537">
    <property type="term" value="F:2 iron, 2 sulfur cluster binding"/>
    <property type="evidence" value="ECO:0007669"/>
    <property type="project" value="UniProtKB-KW"/>
</dbReference>
<dbReference type="GO" id="GO:0022900">
    <property type="term" value="P:electron transport chain"/>
    <property type="evidence" value="ECO:0007669"/>
    <property type="project" value="InterPro"/>
</dbReference>
<evidence type="ECO:0000256" key="2">
    <source>
        <dbReference type="ARBA" id="ARBA00004229"/>
    </source>
</evidence>
<keyword evidence="6 10" id="KW-0479">Metal-binding</keyword>
<evidence type="ECO:0000256" key="7">
    <source>
        <dbReference type="ARBA" id="ARBA00022982"/>
    </source>
</evidence>
<keyword evidence="13" id="KW-1185">Reference proteome</keyword>
<dbReference type="PANTHER" id="PTHR43112:SF3">
    <property type="entry name" value="FERREDOXIN-2, CHLOROPLASTIC"/>
    <property type="match status" value="1"/>
</dbReference>
<dbReference type="SUPFAM" id="SSF54292">
    <property type="entry name" value="2Fe-2S ferredoxin-like"/>
    <property type="match status" value="1"/>
</dbReference>
<dbReference type="GO" id="GO:0009570">
    <property type="term" value="C:chloroplast stroma"/>
    <property type="evidence" value="ECO:0007669"/>
    <property type="project" value="TreeGrafter"/>
</dbReference>
<gene>
    <name evidence="12" type="ORF">K2173_005711</name>
</gene>
<evidence type="ECO:0000256" key="6">
    <source>
        <dbReference type="ARBA" id="ARBA00022723"/>
    </source>
</evidence>
<comment type="similarity">
    <text evidence="3 10">Belongs to the 2Fe2S plant-type ferredoxin family.</text>
</comment>
<evidence type="ECO:0000313" key="12">
    <source>
        <dbReference type="EMBL" id="KAJ8754550.1"/>
    </source>
</evidence>
<evidence type="ECO:0000256" key="9">
    <source>
        <dbReference type="ARBA" id="ARBA00023014"/>
    </source>
</evidence>
<dbReference type="GO" id="GO:0009055">
    <property type="term" value="F:electron transfer activity"/>
    <property type="evidence" value="ECO:0007669"/>
    <property type="project" value="InterPro"/>
</dbReference>
<evidence type="ECO:0000256" key="3">
    <source>
        <dbReference type="ARBA" id="ARBA00007874"/>
    </source>
</evidence>
<keyword evidence="5 10" id="KW-0001">2Fe-2S</keyword>
<dbReference type="NCBIfam" id="TIGR02008">
    <property type="entry name" value="fdx_plant"/>
    <property type="match status" value="1"/>
</dbReference>
<name>A0AAV8SR83_9ROSI</name>
<accession>A0AAV8SR83</accession>
<dbReference type="PANTHER" id="PTHR43112">
    <property type="entry name" value="FERREDOXIN"/>
    <property type="match status" value="1"/>
</dbReference>
<dbReference type="InterPro" id="IPR012675">
    <property type="entry name" value="Beta-grasp_dom_sf"/>
</dbReference>
<evidence type="ECO:0000256" key="10">
    <source>
        <dbReference type="RuleBase" id="RU364001"/>
    </source>
</evidence>
<sequence length="134" mass="14805">MQKFIFTAEVAFTPVASRISRNLREGNVETVVKVLRRVEQFGERIKAMAAYNVKLITSEGEKVITVPNDVYILDHAEEEGVDLLYSCRASSCLSCVGKVVSGTVDQSDSSFLDDEQMADGWLLTCVAYPTFDVA</sequence>
<evidence type="ECO:0000259" key="11">
    <source>
        <dbReference type="PROSITE" id="PS51085"/>
    </source>
</evidence>
<dbReference type="PROSITE" id="PS51085">
    <property type="entry name" value="2FE2S_FER_2"/>
    <property type="match status" value="1"/>
</dbReference>
<evidence type="ECO:0000313" key="13">
    <source>
        <dbReference type="Proteomes" id="UP001159364"/>
    </source>
</evidence>
<dbReference type="Pfam" id="PF00111">
    <property type="entry name" value="Fer2"/>
    <property type="match status" value="1"/>
</dbReference>
<dbReference type="InterPro" id="IPR036010">
    <property type="entry name" value="2Fe-2S_ferredoxin-like_sf"/>
</dbReference>
<dbReference type="EMBL" id="JAIWQS010000009">
    <property type="protein sequence ID" value="KAJ8754550.1"/>
    <property type="molecule type" value="Genomic_DNA"/>
</dbReference>
<proteinExistence type="inferred from homology"/>
<keyword evidence="10" id="KW-0934">Plastid</keyword>
<comment type="function">
    <text evidence="1 10">Ferredoxins are iron-sulfur proteins that transfer electrons in a wide variety of metabolic reactions.</text>
</comment>